<reference evidence="1 2" key="1">
    <citation type="submission" date="2020-02" db="EMBL/GenBank/DDBJ databases">
        <authorList>
            <person name="Ma Q."/>
            <person name="Huang Y."/>
            <person name="Song X."/>
            <person name="Pei D."/>
        </authorList>
    </citation>
    <scope>NUCLEOTIDE SEQUENCE [LARGE SCALE GENOMIC DNA]</scope>
    <source>
        <strain evidence="1">Sxm20200214</strain>
        <tissue evidence="1">Leaf</tissue>
    </source>
</reference>
<accession>A0A8X7S4Y2</accession>
<organism evidence="1 2">
    <name type="scientific">Brassica carinata</name>
    <name type="common">Ethiopian mustard</name>
    <name type="synonym">Abyssinian cabbage</name>
    <dbReference type="NCBI Taxonomy" id="52824"/>
    <lineage>
        <taxon>Eukaryota</taxon>
        <taxon>Viridiplantae</taxon>
        <taxon>Streptophyta</taxon>
        <taxon>Embryophyta</taxon>
        <taxon>Tracheophyta</taxon>
        <taxon>Spermatophyta</taxon>
        <taxon>Magnoliopsida</taxon>
        <taxon>eudicotyledons</taxon>
        <taxon>Gunneridae</taxon>
        <taxon>Pentapetalae</taxon>
        <taxon>rosids</taxon>
        <taxon>malvids</taxon>
        <taxon>Brassicales</taxon>
        <taxon>Brassicaceae</taxon>
        <taxon>Brassiceae</taxon>
        <taxon>Brassica</taxon>
    </lineage>
</organism>
<protein>
    <submittedName>
        <fullName evidence="1">Uncharacterized protein</fullName>
    </submittedName>
</protein>
<evidence type="ECO:0000313" key="2">
    <source>
        <dbReference type="Proteomes" id="UP000886595"/>
    </source>
</evidence>
<sequence length="83" mass="9725">MFSVAESDLQFRKGLEEARKFLPNSDQWVFNLERPVFEIKEEVVIGSDLSRVKKSHEREVLDLKEVRSRKQSAMSVEDGREDI</sequence>
<dbReference type="Proteomes" id="UP000886595">
    <property type="component" value="Unassembled WGS sequence"/>
</dbReference>
<dbReference type="AlphaFoldDB" id="A0A8X7S4Y2"/>
<gene>
    <name evidence="1" type="ORF">Bca52824_036274</name>
</gene>
<proteinExistence type="predicted"/>
<name>A0A8X7S4Y2_BRACI</name>
<evidence type="ECO:0000313" key="1">
    <source>
        <dbReference type="EMBL" id="KAG2299802.1"/>
    </source>
</evidence>
<comment type="caution">
    <text evidence="1">The sequence shown here is derived from an EMBL/GenBank/DDBJ whole genome shotgun (WGS) entry which is preliminary data.</text>
</comment>
<dbReference type="EMBL" id="JAAMPC010000008">
    <property type="protein sequence ID" value="KAG2299802.1"/>
    <property type="molecule type" value="Genomic_DNA"/>
</dbReference>
<keyword evidence="2" id="KW-1185">Reference proteome</keyword>